<dbReference type="GeneID" id="37038340"/>
<sequence>MRTQFLPAELFFIIFEQLDLATVLQSRGVNREWRSTIDAHCLTWKRYAVHLRLIDKIGSDLPYEHGYKAFDEHVTRNTIRKGALMLVPKYGRGGLFTRSRGVWNGPEAMSLDHRTEPSCLEVPFWLGHSSDTYQRMLVHADLISGRRFERAVRVELEPTPSDPDQSATHEHKGRSCLWKLVNVLSEKSFCCLPCLLGLRSMVQSFQSVERPETSVYQYRARNPGTLEYRNGDYNVNHSWEGGRTEFSLGRGSSFEGLRSLDSADINAFDRLYFLAWPSELRIFLRSEDVSDDVYVTFDGFLSPDYHLVLPSAQPFYPSPPGPDLSCAFQCCSVAGISHGRACVNAPTVVTWSPRPSTPISTELLPASVDTILVCKQLPATSRQSSTEQSAPLPSQKEDSTKFGKIESVAADIRTKTLVLAFDWGLLLFRPFDALIELESKVSVGVVVHFKGEKKKGYQSKCRGLAVYDGRICHSIEHRDDDSPGCRMVKNTIFVIDLDPSRLNPTLDPTELPIDSCQIRMLREEEVYPVVLEHTFEFVGTDIEMDATGIYMREPTHLNYIDFGLAVDHPDTM</sequence>
<gene>
    <name evidence="4" type="ORF">IE81DRAFT_350008</name>
</gene>
<feature type="chain" id="PRO_5016369780" description="F-box domain-containing protein" evidence="2">
    <location>
        <begin position="22"/>
        <end position="572"/>
    </location>
</feature>
<dbReference type="EMBL" id="KZ819454">
    <property type="protein sequence ID" value="PWN39628.1"/>
    <property type="molecule type" value="Genomic_DNA"/>
</dbReference>
<evidence type="ECO:0000256" key="1">
    <source>
        <dbReference type="SAM" id="MobiDB-lite"/>
    </source>
</evidence>
<feature type="domain" description="F-box" evidence="3">
    <location>
        <begin position="1"/>
        <end position="47"/>
    </location>
</feature>
<dbReference type="PROSITE" id="PS50181">
    <property type="entry name" value="FBOX"/>
    <property type="match status" value="1"/>
</dbReference>
<dbReference type="SMART" id="SM00256">
    <property type="entry name" value="FBOX"/>
    <property type="match status" value="1"/>
</dbReference>
<dbReference type="SUPFAM" id="SSF81383">
    <property type="entry name" value="F-box domain"/>
    <property type="match status" value="1"/>
</dbReference>
<dbReference type="Pfam" id="PF00646">
    <property type="entry name" value="F-box"/>
    <property type="match status" value="1"/>
</dbReference>
<reference evidence="4 5" key="1">
    <citation type="journal article" date="2018" name="Mol. Biol. Evol.">
        <title>Broad Genomic Sampling Reveals a Smut Pathogenic Ancestry of the Fungal Clade Ustilaginomycotina.</title>
        <authorList>
            <person name="Kijpornyongpan T."/>
            <person name="Mondo S.J."/>
            <person name="Barry K."/>
            <person name="Sandor L."/>
            <person name="Lee J."/>
            <person name="Lipzen A."/>
            <person name="Pangilinan J."/>
            <person name="LaButti K."/>
            <person name="Hainaut M."/>
            <person name="Henrissat B."/>
            <person name="Grigoriev I.V."/>
            <person name="Spatafora J.W."/>
            <person name="Aime M.C."/>
        </authorList>
    </citation>
    <scope>NUCLEOTIDE SEQUENCE [LARGE SCALE GENOMIC DNA]</scope>
    <source>
        <strain evidence="4 5">MCA 4658</strain>
    </source>
</reference>
<feature type="compositionally biased region" description="Polar residues" evidence="1">
    <location>
        <begin position="379"/>
        <end position="392"/>
    </location>
</feature>
<dbReference type="Gene3D" id="1.20.1280.50">
    <property type="match status" value="1"/>
</dbReference>
<feature type="signal peptide" evidence="2">
    <location>
        <begin position="1"/>
        <end position="21"/>
    </location>
</feature>
<organism evidence="4 5">
    <name type="scientific">Ceraceosorus guamensis</name>
    <dbReference type="NCBI Taxonomy" id="1522189"/>
    <lineage>
        <taxon>Eukaryota</taxon>
        <taxon>Fungi</taxon>
        <taxon>Dikarya</taxon>
        <taxon>Basidiomycota</taxon>
        <taxon>Ustilaginomycotina</taxon>
        <taxon>Exobasidiomycetes</taxon>
        <taxon>Ceraceosorales</taxon>
        <taxon>Ceraceosoraceae</taxon>
        <taxon>Ceraceosorus</taxon>
    </lineage>
</organism>
<dbReference type="InParanoid" id="A0A316VRF4"/>
<proteinExistence type="predicted"/>
<evidence type="ECO:0000259" key="3">
    <source>
        <dbReference type="PROSITE" id="PS50181"/>
    </source>
</evidence>
<dbReference type="AlphaFoldDB" id="A0A316VRF4"/>
<dbReference type="Proteomes" id="UP000245783">
    <property type="component" value="Unassembled WGS sequence"/>
</dbReference>
<dbReference type="InterPro" id="IPR036047">
    <property type="entry name" value="F-box-like_dom_sf"/>
</dbReference>
<keyword evidence="5" id="KW-1185">Reference proteome</keyword>
<dbReference type="OrthoDB" id="10364860at2759"/>
<dbReference type="InterPro" id="IPR001810">
    <property type="entry name" value="F-box_dom"/>
</dbReference>
<dbReference type="RefSeq" id="XP_025366788.1">
    <property type="nucleotide sequence ID" value="XM_025516470.1"/>
</dbReference>
<evidence type="ECO:0000256" key="2">
    <source>
        <dbReference type="SAM" id="SignalP"/>
    </source>
</evidence>
<feature type="region of interest" description="Disordered" evidence="1">
    <location>
        <begin position="379"/>
        <end position="398"/>
    </location>
</feature>
<name>A0A316VRF4_9BASI</name>
<evidence type="ECO:0000313" key="4">
    <source>
        <dbReference type="EMBL" id="PWN39628.1"/>
    </source>
</evidence>
<accession>A0A316VRF4</accession>
<protein>
    <recommendedName>
        <fullName evidence="3">F-box domain-containing protein</fullName>
    </recommendedName>
</protein>
<evidence type="ECO:0000313" key="5">
    <source>
        <dbReference type="Proteomes" id="UP000245783"/>
    </source>
</evidence>
<keyword evidence="2" id="KW-0732">Signal</keyword>